<dbReference type="GO" id="GO:0022857">
    <property type="term" value="F:transmembrane transporter activity"/>
    <property type="evidence" value="ECO:0007669"/>
    <property type="project" value="InterPro"/>
</dbReference>
<dbReference type="Pfam" id="PF07690">
    <property type="entry name" value="MFS_1"/>
    <property type="match status" value="1"/>
</dbReference>
<dbReference type="SUPFAM" id="SSF103473">
    <property type="entry name" value="MFS general substrate transporter"/>
    <property type="match status" value="1"/>
</dbReference>
<dbReference type="RefSeq" id="WP_211529923.1">
    <property type="nucleotide sequence ID" value="NZ_JWHL01000002.1"/>
</dbReference>
<dbReference type="AlphaFoldDB" id="A0A8J7W7Z2"/>
<name>A0A8J7W7Z2_9EURY</name>
<keyword evidence="5 6" id="KW-0472">Membrane</keyword>
<evidence type="ECO:0008006" key="9">
    <source>
        <dbReference type="Google" id="ProtNLM"/>
    </source>
</evidence>
<gene>
    <name evidence="7" type="ORF">RJ53_01875</name>
</gene>
<feature type="transmembrane region" description="Helical" evidence="6">
    <location>
        <begin position="90"/>
        <end position="111"/>
    </location>
</feature>
<evidence type="ECO:0000313" key="7">
    <source>
        <dbReference type="EMBL" id="MBR1368310.1"/>
    </source>
</evidence>
<evidence type="ECO:0000256" key="2">
    <source>
        <dbReference type="ARBA" id="ARBA00022475"/>
    </source>
</evidence>
<dbReference type="InterPro" id="IPR036259">
    <property type="entry name" value="MFS_trans_sf"/>
</dbReference>
<evidence type="ECO:0000256" key="3">
    <source>
        <dbReference type="ARBA" id="ARBA00022692"/>
    </source>
</evidence>
<organism evidence="7 8">
    <name type="scientific">Methanocalculus chunghsingensis</name>
    <dbReference type="NCBI Taxonomy" id="156457"/>
    <lineage>
        <taxon>Archaea</taxon>
        <taxon>Methanobacteriati</taxon>
        <taxon>Methanobacteriota</taxon>
        <taxon>Stenosarchaea group</taxon>
        <taxon>Methanomicrobia</taxon>
        <taxon>Methanomicrobiales</taxon>
        <taxon>Methanocalculaceae</taxon>
        <taxon>Methanocalculus</taxon>
    </lineage>
</organism>
<keyword evidence="2" id="KW-1003">Cell membrane</keyword>
<sequence length="358" mass="37752">MKNRLPPIIGIFTIMALSNAVVPVLPSFGEGSVLQGIIFSAYFFGALITVFPAGYASDRIGPTPLIQTGMLITLLSGMVLIFVGSPLLIILARFIEGIGAGLFIASAMSLLNAKPDHSRLAGYFMAALNAGLLAGLAGTGWIVSFLSDPRAGLVVFTILSGIVFILAIRMDKEVGKKAAPSNVPFYLTEYRWLWYSAIIIVGTTGALTSLYPEFGGHNPFLTGVYIASMNLATMVSVLIVSHFRLEPIITIRIAAVGVGSAALLCLITPLGFPIMGAFAGFAIIAQMTFLAGTGAPQGIMMGILNTSTYGGLALLPFFAGFIAEFGTFTMAFFFPAILTITVALTIGQCRCSLPPRTQ</sequence>
<dbReference type="OrthoDB" id="117970at2157"/>
<keyword evidence="4 6" id="KW-1133">Transmembrane helix</keyword>
<feature type="transmembrane region" description="Helical" evidence="6">
    <location>
        <begin position="32"/>
        <end position="53"/>
    </location>
</feature>
<comment type="caution">
    <text evidence="7">The sequence shown here is derived from an EMBL/GenBank/DDBJ whole genome shotgun (WGS) entry which is preliminary data.</text>
</comment>
<keyword evidence="3 6" id="KW-0812">Transmembrane</keyword>
<dbReference type="EMBL" id="JWHL01000002">
    <property type="protein sequence ID" value="MBR1368310.1"/>
    <property type="molecule type" value="Genomic_DNA"/>
</dbReference>
<dbReference type="Gene3D" id="1.20.1250.20">
    <property type="entry name" value="MFS general substrate transporter like domains"/>
    <property type="match status" value="1"/>
</dbReference>
<dbReference type="InterPro" id="IPR050189">
    <property type="entry name" value="MFS_Efflux_Transporters"/>
</dbReference>
<dbReference type="Proteomes" id="UP000730161">
    <property type="component" value="Unassembled WGS sequence"/>
</dbReference>
<dbReference type="PANTHER" id="PTHR43124">
    <property type="entry name" value="PURINE EFFLUX PUMP PBUE"/>
    <property type="match status" value="1"/>
</dbReference>
<dbReference type="PANTHER" id="PTHR43124:SF9">
    <property type="entry name" value="SUGAR TRANSPORT FAMILY PROTEIN"/>
    <property type="match status" value="1"/>
</dbReference>
<feature type="transmembrane region" description="Helical" evidence="6">
    <location>
        <begin position="151"/>
        <end position="171"/>
    </location>
</feature>
<accession>A0A8J7W7Z2</accession>
<feature type="transmembrane region" description="Helical" evidence="6">
    <location>
        <begin position="123"/>
        <end position="145"/>
    </location>
</feature>
<feature type="transmembrane region" description="Helical" evidence="6">
    <location>
        <begin position="253"/>
        <end position="272"/>
    </location>
</feature>
<evidence type="ECO:0000256" key="4">
    <source>
        <dbReference type="ARBA" id="ARBA00022989"/>
    </source>
</evidence>
<evidence type="ECO:0000313" key="8">
    <source>
        <dbReference type="Proteomes" id="UP000730161"/>
    </source>
</evidence>
<keyword evidence="8" id="KW-1185">Reference proteome</keyword>
<evidence type="ECO:0000256" key="6">
    <source>
        <dbReference type="SAM" id="Phobius"/>
    </source>
</evidence>
<evidence type="ECO:0000256" key="5">
    <source>
        <dbReference type="ARBA" id="ARBA00023136"/>
    </source>
</evidence>
<feature type="transmembrane region" description="Helical" evidence="6">
    <location>
        <begin position="7"/>
        <end position="26"/>
    </location>
</feature>
<evidence type="ECO:0000256" key="1">
    <source>
        <dbReference type="ARBA" id="ARBA00004651"/>
    </source>
</evidence>
<reference evidence="7" key="1">
    <citation type="submission" date="2014-12" db="EMBL/GenBank/DDBJ databases">
        <authorList>
            <person name="Huang H.-H."/>
            <person name="Chen S.-C."/>
            <person name="Lai M.-C."/>
        </authorList>
    </citation>
    <scope>NUCLEOTIDE SEQUENCE</scope>
    <source>
        <strain evidence="7">K1F9705b</strain>
    </source>
</reference>
<comment type="subcellular location">
    <subcellularLocation>
        <location evidence="1">Cell membrane</location>
        <topology evidence="1">Multi-pass membrane protein</topology>
    </subcellularLocation>
</comment>
<feature type="transmembrane region" description="Helical" evidence="6">
    <location>
        <begin position="223"/>
        <end position="241"/>
    </location>
</feature>
<feature type="transmembrane region" description="Helical" evidence="6">
    <location>
        <begin position="328"/>
        <end position="346"/>
    </location>
</feature>
<proteinExistence type="predicted"/>
<feature type="transmembrane region" description="Helical" evidence="6">
    <location>
        <begin position="302"/>
        <end position="322"/>
    </location>
</feature>
<feature type="transmembrane region" description="Helical" evidence="6">
    <location>
        <begin position="192"/>
        <end position="211"/>
    </location>
</feature>
<dbReference type="InterPro" id="IPR011701">
    <property type="entry name" value="MFS"/>
</dbReference>
<protein>
    <recommendedName>
        <fullName evidence="9">MFS transporter</fullName>
    </recommendedName>
</protein>
<feature type="transmembrane region" description="Helical" evidence="6">
    <location>
        <begin position="65"/>
        <end position="84"/>
    </location>
</feature>
<feature type="transmembrane region" description="Helical" evidence="6">
    <location>
        <begin position="278"/>
        <end position="295"/>
    </location>
</feature>
<dbReference type="GO" id="GO:0005886">
    <property type="term" value="C:plasma membrane"/>
    <property type="evidence" value="ECO:0007669"/>
    <property type="project" value="UniProtKB-SubCell"/>
</dbReference>